<name>A0A518BN31_9BACT</name>
<evidence type="ECO:0000313" key="3">
    <source>
        <dbReference type="Proteomes" id="UP000316921"/>
    </source>
</evidence>
<dbReference type="KEGG" id="pbap:Pla133_34800"/>
<keyword evidence="3" id="KW-1185">Reference proteome</keyword>
<accession>A0A518BN31</accession>
<feature type="region of interest" description="Disordered" evidence="1">
    <location>
        <begin position="30"/>
        <end position="65"/>
    </location>
</feature>
<dbReference type="SUPFAM" id="SSF82185">
    <property type="entry name" value="Histone H3 K4-specific methyltransferase SET7/9 N-terminal domain"/>
    <property type="match status" value="1"/>
</dbReference>
<dbReference type="Proteomes" id="UP000316921">
    <property type="component" value="Chromosome"/>
</dbReference>
<dbReference type="Gene3D" id="2.20.110.10">
    <property type="entry name" value="Histone H3 K4-specific methyltransferase SET7/9 N-terminal domain"/>
    <property type="match status" value="1"/>
</dbReference>
<proteinExistence type="predicted"/>
<organism evidence="2 3">
    <name type="scientific">Engelhardtia mirabilis</name>
    <dbReference type="NCBI Taxonomy" id="2528011"/>
    <lineage>
        <taxon>Bacteria</taxon>
        <taxon>Pseudomonadati</taxon>
        <taxon>Planctomycetota</taxon>
        <taxon>Planctomycetia</taxon>
        <taxon>Planctomycetia incertae sedis</taxon>
        <taxon>Engelhardtia</taxon>
    </lineage>
</organism>
<dbReference type="EMBL" id="CP036287">
    <property type="protein sequence ID" value="QDU68384.1"/>
    <property type="molecule type" value="Genomic_DNA"/>
</dbReference>
<protein>
    <recommendedName>
        <fullName evidence="4">MORN repeat protein</fullName>
    </recommendedName>
</protein>
<sequence>MGWKRLASVCIAACICVIFVFWPRAAQPHRAADSPTDSVAALGPSTSGEQAFSAHGPSERQLLPRDEGQREIVQHGGNARAEPGPVVAPSTVANKVGGEDVARGPIRAPIFDEGQAVIFGPTGLVLVEGPYTGPPVPDARDYDDLDKQHINGTWYEYSDSGVLLVVTDYRRGVANGYGEAFYEDGSRRGQGWQVNGIFHGQCTFWHEDGTLDTDRTGLYQYGEKVSE</sequence>
<dbReference type="RefSeq" id="WP_145067343.1">
    <property type="nucleotide sequence ID" value="NZ_CP036287.1"/>
</dbReference>
<gene>
    <name evidence="2" type="ORF">Pla133_34800</name>
</gene>
<dbReference type="AlphaFoldDB" id="A0A518BN31"/>
<evidence type="ECO:0000256" key="1">
    <source>
        <dbReference type="SAM" id="MobiDB-lite"/>
    </source>
</evidence>
<evidence type="ECO:0008006" key="4">
    <source>
        <dbReference type="Google" id="ProtNLM"/>
    </source>
</evidence>
<evidence type="ECO:0000313" key="2">
    <source>
        <dbReference type="EMBL" id="QDU68384.1"/>
    </source>
</evidence>
<reference evidence="2 3" key="1">
    <citation type="submission" date="2019-02" db="EMBL/GenBank/DDBJ databases">
        <title>Deep-cultivation of Planctomycetes and their phenomic and genomic characterization uncovers novel biology.</title>
        <authorList>
            <person name="Wiegand S."/>
            <person name="Jogler M."/>
            <person name="Boedeker C."/>
            <person name="Pinto D."/>
            <person name="Vollmers J."/>
            <person name="Rivas-Marin E."/>
            <person name="Kohn T."/>
            <person name="Peeters S.H."/>
            <person name="Heuer A."/>
            <person name="Rast P."/>
            <person name="Oberbeckmann S."/>
            <person name="Bunk B."/>
            <person name="Jeske O."/>
            <person name="Meyerdierks A."/>
            <person name="Storesund J.E."/>
            <person name="Kallscheuer N."/>
            <person name="Luecker S."/>
            <person name="Lage O.M."/>
            <person name="Pohl T."/>
            <person name="Merkel B.J."/>
            <person name="Hornburger P."/>
            <person name="Mueller R.-W."/>
            <person name="Bruemmer F."/>
            <person name="Labrenz M."/>
            <person name="Spormann A.M."/>
            <person name="Op den Camp H."/>
            <person name="Overmann J."/>
            <person name="Amann R."/>
            <person name="Jetten M.S.M."/>
            <person name="Mascher T."/>
            <person name="Medema M.H."/>
            <person name="Devos D.P."/>
            <person name="Kaster A.-K."/>
            <person name="Ovreas L."/>
            <person name="Rohde M."/>
            <person name="Galperin M.Y."/>
            <person name="Jogler C."/>
        </authorList>
    </citation>
    <scope>NUCLEOTIDE SEQUENCE [LARGE SCALE GENOMIC DNA]</scope>
    <source>
        <strain evidence="2 3">Pla133</strain>
    </source>
</reference>